<evidence type="ECO:0000259" key="9">
    <source>
        <dbReference type="Pfam" id="PF01094"/>
    </source>
</evidence>
<dbReference type="Gene3D" id="3.40.50.2300">
    <property type="match status" value="3"/>
</dbReference>
<feature type="transmembrane region" description="Helical" evidence="8">
    <location>
        <begin position="364"/>
        <end position="387"/>
    </location>
</feature>
<keyword evidence="7" id="KW-0325">Glycoprotein</keyword>
<keyword evidence="4 8" id="KW-1133">Transmembrane helix</keyword>
<evidence type="ECO:0000259" key="10">
    <source>
        <dbReference type="Pfam" id="PF07714"/>
    </source>
</evidence>
<dbReference type="InterPro" id="IPR001170">
    <property type="entry name" value="ANPR/GUC"/>
</dbReference>
<proteinExistence type="predicted"/>
<evidence type="ECO:0000256" key="3">
    <source>
        <dbReference type="ARBA" id="ARBA00022729"/>
    </source>
</evidence>
<dbReference type="FunFam" id="3.40.50.2300:FF:000371">
    <property type="entry name" value="Guanylate cyclase"/>
    <property type="match status" value="1"/>
</dbReference>
<dbReference type="SUPFAM" id="SSF56112">
    <property type="entry name" value="Protein kinase-like (PK-like)"/>
    <property type="match status" value="1"/>
</dbReference>
<reference evidence="11 12" key="1">
    <citation type="journal article" date="2010" name="Science">
        <title>Genomic comparison of the ants Camponotus floridanus and Harpegnathos saltator.</title>
        <authorList>
            <person name="Bonasio R."/>
            <person name="Zhang G."/>
            <person name="Ye C."/>
            <person name="Mutti N.S."/>
            <person name="Fang X."/>
            <person name="Qin N."/>
            <person name="Donahue G."/>
            <person name="Yang P."/>
            <person name="Li Q."/>
            <person name="Li C."/>
            <person name="Zhang P."/>
            <person name="Huang Z."/>
            <person name="Berger S.L."/>
            <person name="Reinberg D."/>
            <person name="Wang J."/>
            <person name="Liebig J."/>
        </authorList>
    </citation>
    <scope>NUCLEOTIDE SEQUENCE [LARGE SCALE GENOMIC DNA]</scope>
    <source>
        <strain evidence="11 12">R22 G/1</strain>
    </source>
</reference>
<keyword evidence="5 8" id="KW-0472">Membrane</keyword>
<organism evidence="12">
    <name type="scientific">Harpegnathos saltator</name>
    <name type="common">Jerdon's jumping ant</name>
    <dbReference type="NCBI Taxonomy" id="610380"/>
    <lineage>
        <taxon>Eukaryota</taxon>
        <taxon>Metazoa</taxon>
        <taxon>Ecdysozoa</taxon>
        <taxon>Arthropoda</taxon>
        <taxon>Hexapoda</taxon>
        <taxon>Insecta</taxon>
        <taxon>Pterygota</taxon>
        <taxon>Neoptera</taxon>
        <taxon>Endopterygota</taxon>
        <taxon>Hymenoptera</taxon>
        <taxon>Apocrita</taxon>
        <taxon>Aculeata</taxon>
        <taxon>Formicoidea</taxon>
        <taxon>Formicidae</taxon>
        <taxon>Ponerinae</taxon>
        <taxon>Ponerini</taxon>
        <taxon>Harpegnathos</taxon>
    </lineage>
</organism>
<dbReference type="PANTHER" id="PTHR44755">
    <property type="entry name" value="NATRIURETIC PEPTIDE RECEPTOR 3-RELATED"/>
    <property type="match status" value="1"/>
</dbReference>
<keyword evidence="3" id="KW-0732">Signal</keyword>
<feature type="non-terminal residue" evidence="11">
    <location>
        <position position="1"/>
    </location>
</feature>
<evidence type="ECO:0000256" key="5">
    <source>
        <dbReference type="ARBA" id="ARBA00023136"/>
    </source>
</evidence>
<dbReference type="PRINTS" id="PR00255">
    <property type="entry name" value="NATPEPTIDER"/>
</dbReference>
<dbReference type="SUPFAM" id="SSF53822">
    <property type="entry name" value="Periplasmic binding protein-like I"/>
    <property type="match status" value="1"/>
</dbReference>
<dbReference type="OrthoDB" id="302535at2759"/>
<dbReference type="InterPro" id="IPR011009">
    <property type="entry name" value="Kinase-like_dom_sf"/>
</dbReference>
<dbReference type="Gene3D" id="3.30.200.20">
    <property type="entry name" value="Phosphorylase Kinase, domain 1"/>
    <property type="match status" value="1"/>
</dbReference>
<dbReference type="Pfam" id="PF01094">
    <property type="entry name" value="ANF_receptor"/>
    <property type="match status" value="1"/>
</dbReference>
<dbReference type="OMA" id="AGKRIHW"/>
<dbReference type="AlphaFoldDB" id="E2B8H9"/>
<dbReference type="Proteomes" id="UP000008237">
    <property type="component" value="Unassembled WGS sequence"/>
</dbReference>
<protein>
    <submittedName>
        <fullName evidence="11">Atrial natriuretic peptide receptor A</fullName>
    </submittedName>
</protein>
<evidence type="ECO:0000256" key="7">
    <source>
        <dbReference type="ARBA" id="ARBA00023180"/>
    </source>
</evidence>
<evidence type="ECO:0000256" key="2">
    <source>
        <dbReference type="ARBA" id="ARBA00022692"/>
    </source>
</evidence>
<dbReference type="GO" id="GO:0007165">
    <property type="term" value="P:signal transduction"/>
    <property type="evidence" value="ECO:0007669"/>
    <property type="project" value="TreeGrafter"/>
</dbReference>
<evidence type="ECO:0000313" key="11">
    <source>
        <dbReference type="EMBL" id="EFN88013.1"/>
    </source>
</evidence>
<dbReference type="GO" id="GO:0038023">
    <property type="term" value="F:signaling receptor activity"/>
    <property type="evidence" value="ECO:0007669"/>
    <property type="project" value="TreeGrafter"/>
</dbReference>
<keyword evidence="12" id="KW-1185">Reference proteome</keyword>
<dbReference type="EMBL" id="GL446332">
    <property type="protein sequence ID" value="EFN88013.1"/>
    <property type="molecule type" value="Genomic_DNA"/>
</dbReference>
<keyword evidence="6 11" id="KW-0675">Receptor</keyword>
<dbReference type="InterPro" id="IPR052612">
    <property type="entry name" value="ANP_Clearance_Receptor"/>
</dbReference>
<keyword evidence="2 8" id="KW-0812">Transmembrane</keyword>
<feature type="domain" description="Receptor ligand binding region" evidence="9">
    <location>
        <begin position="1"/>
        <end position="306"/>
    </location>
</feature>
<dbReference type="GO" id="GO:0016020">
    <property type="term" value="C:membrane"/>
    <property type="evidence" value="ECO:0007669"/>
    <property type="project" value="UniProtKB-SubCell"/>
</dbReference>
<evidence type="ECO:0000256" key="6">
    <source>
        <dbReference type="ARBA" id="ARBA00023170"/>
    </source>
</evidence>
<evidence type="ECO:0000256" key="4">
    <source>
        <dbReference type="ARBA" id="ARBA00022989"/>
    </source>
</evidence>
<dbReference type="InterPro" id="IPR028082">
    <property type="entry name" value="Peripla_BP_I"/>
</dbReference>
<dbReference type="InterPro" id="IPR001828">
    <property type="entry name" value="ANF_lig-bd_rcpt"/>
</dbReference>
<dbReference type="GO" id="GO:0017046">
    <property type="term" value="F:peptide hormone binding"/>
    <property type="evidence" value="ECO:0007669"/>
    <property type="project" value="TreeGrafter"/>
</dbReference>
<comment type="subcellular location">
    <subcellularLocation>
        <location evidence="1">Membrane</location>
        <topology evidence="1">Single-pass type I membrane protein</topology>
    </subcellularLocation>
</comment>
<name>E2B8H9_HARSA</name>
<dbReference type="InParanoid" id="E2B8H9"/>
<dbReference type="InterPro" id="IPR001245">
    <property type="entry name" value="Ser-Thr/Tyr_kinase_cat_dom"/>
</dbReference>
<dbReference type="GO" id="GO:0004672">
    <property type="term" value="F:protein kinase activity"/>
    <property type="evidence" value="ECO:0007669"/>
    <property type="project" value="InterPro"/>
</dbReference>
<dbReference type="PANTHER" id="PTHR44755:SF11">
    <property type="entry name" value="ATRIAL NATRIURETIC PEPTIDE RECEPTOR 3 ISOFORM X1"/>
    <property type="match status" value="1"/>
</dbReference>
<accession>E2B8H9</accession>
<evidence type="ECO:0000313" key="12">
    <source>
        <dbReference type="Proteomes" id="UP000008237"/>
    </source>
</evidence>
<dbReference type="Pfam" id="PF07714">
    <property type="entry name" value="PK_Tyr_Ser-Thr"/>
    <property type="match status" value="1"/>
</dbReference>
<evidence type="ECO:0000256" key="1">
    <source>
        <dbReference type="ARBA" id="ARBA00004479"/>
    </source>
</evidence>
<gene>
    <name evidence="11" type="ORF">EAI_11640</name>
</gene>
<dbReference type="STRING" id="610380.E2B8H9"/>
<feature type="domain" description="Serine-threonine/tyrosine-protein kinase catalytic" evidence="10">
    <location>
        <begin position="459"/>
        <end position="523"/>
    </location>
</feature>
<evidence type="ECO:0000256" key="8">
    <source>
        <dbReference type="SAM" id="Phobius"/>
    </source>
</evidence>
<sequence length="555" mass="62477">DAFLGPVCDYVIAPVARYAGVWGIPVLTAGAQAEAFRYKGEYFPTLTRMMGSHRLVGEALRHILRRFGWKIAGLLYHNHPMASGRGNSECHFTLGAVFTALNQTPVHRSFNQETTIAEDYRNLLAFVSKSARIVVMCANSTTIREILLAAEELGMVDSGEYVFFSIELSSSDNNSKEPWRVEDDTDERNEKARKAYQALLTVTARTPDNLEYLNFSREVKSLAQSNYNFTFGNSSVSTFVTAFYDAVLLYALALKESLPKKPGEVYLDGGNLTRRMWGKSFKGITGDVNIDENGDRIADYSLLDMDSETSKFEIVANYYGANKTLEYIAGKQIHWAGGRLEPPPDTPTCGFDGSLCPDNSLPGYAILSIVLMSSIVVVFIVGSIFVYRRFRLETQIASMTWKVHWDDVMVLSNVKTRGSMYSLIANKFRYSQLTIYSEDNASMPEGVDKNNVYMPTGLYKNSKVAIKEIPRNKVEISRPLLLELKRMKDLQHDHLVRFYGACLEPPHCCLLTEYCPKGSLQVVSLNSADKFTGYFYVKKKKIKVLINICHETFSF</sequence>